<evidence type="ECO:0000313" key="2">
    <source>
        <dbReference type="Proteomes" id="UP000823941"/>
    </source>
</evidence>
<dbReference type="Proteomes" id="UP000823941">
    <property type="component" value="Chromosome 28"/>
</dbReference>
<accession>A0ABQ7PU49</accession>
<sequence>MVVNEFGAGEWWRLVAPLPPALEPAAAFRALLHRYVLAMPPPAPLGAPSPPADLRLHHDALERARQINKMHT</sequence>
<comment type="caution">
    <text evidence="1">The sequence shown here is derived from an EMBL/GenBank/DDBJ whole genome shotgun (WGS) entry which is preliminary data.</text>
</comment>
<name>A0ABQ7PU49_PLUXY</name>
<proteinExistence type="predicted"/>
<dbReference type="EMBL" id="JAHIBW010000028">
    <property type="protein sequence ID" value="KAG7296488.1"/>
    <property type="molecule type" value="Genomic_DNA"/>
</dbReference>
<gene>
    <name evidence="1" type="ORF">JYU34_020236</name>
</gene>
<keyword evidence="2" id="KW-1185">Reference proteome</keyword>
<organism evidence="1 2">
    <name type="scientific">Plutella xylostella</name>
    <name type="common">Diamondback moth</name>
    <name type="synonym">Plutella maculipennis</name>
    <dbReference type="NCBI Taxonomy" id="51655"/>
    <lineage>
        <taxon>Eukaryota</taxon>
        <taxon>Metazoa</taxon>
        <taxon>Ecdysozoa</taxon>
        <taxon>Arthropoda</taxon>
        <taxon>Hexapoda</taxon>
        <taxon>Insecta</taxon>
        <taxon>Pterygota</taxon>
        <taxon>Neoptera</taxon>
        <taxon>Endopterygota</taxon>
        <taxon>Lepidoptera</taxon>
        <taxon>Glossata</taxon>
        <taxon>Ditrysia</taxon>
        <taxon>Yponomeutoidea</taxon>
        <taxon>Plutellidae</taxon>
        <taxon>Plutella</taxon>
    </lineage>
</organism>
<evidence type="ECO:0000313" key="1">
    <source>
        <dbReference type="EMBL" id="KAG7296488.1"/>
    </source>
</evidence>
<reference evidence="1 2" key="1">
    <citation type="submission" date="2021-06" db="EMBL/GenBank/DDBJ databases">
        <title>A haploid diamondback moth (Plutella xylostella L.) genome assembly resolves 31 chromosomes and identifies a diamide resistance mutation.</title>
        <authorList>
            <person name="Ward C.M."/>
            <person name="Perry K.D."/>
            <person name="Baker G."/>
            <person name="Powis K."/>
            <person name="Heckel D.G."/>
            <person name="Baxter S.W."/>
        </authorList>
    </citation>
    <scope>NUCLEOTIDE SEQUENCE [LARGE SCALE GENOMIC DNA]</scope>
    <source>
        <strain evidence="1 2">LV</strain>
        <tissue evidence="1">Single pupa</tissue>
    </source>
</reference>
<protein>
    <submittedName>
        <fullName evidence="1">Uncharacterized protein</fullName>
    </submittedName>
</protein>